<name>A0A1M7DS67_9FLAO</name>
<gene>
    <name evidence="1" type="ORF">BBH99_16195</name>
    <name evidence="2" type="ORF">SAMN05444407_106251</name>
</gene>
<proteinExistence type="predicted"/>
<reference evidence="2 4" key="2">
    <citation type="submission" date="2016-11" db="EMBL/GenBank/DDBJ databases">
        <authorList>
            <person name="Jaros S."/>
            <person name="Januszkiewicz K."/>
            <person name="Wedrychowicz H."/>
        </authorList>
    </citation>
    <scope>NUCLEOTIDE SEQUENCE [LARGE SCALE GENOMIC DNA]</scope>
    <source>
        <strain evidence="2 4">DSM 27621</strain>
    </source>
</reference>
<dbReference type="AlphaFoldDB" id="A0A1M7DS67"/>
<protein>
    <submittedName>
        <fullName evidence="2">Uncharacterized protein</fullName>
    </submittedName>
</protein>
<sequence length="294" mass="34018">MKKEFQIKEPCSVARENMQEISGGSFCDLCSKKVYDLADKTDEEINILLQSNSSVCGRIQADRLYIPEEKSDIQYHFFQLPFRKIASGIFLSILFTSNFNAQKKKTDTLGVAEIQGMIWVSPKTGDEDYDYPKPVITRKLEVLPSGDPGNLISYESITILTPFKRYKSEHSFKSHIINIPADDIRLSNIFVFEGTVPEDGELNANKYFLFVHKRHIKENGVLNINLNQAKKLPFIPKNKDFIYFLDGEEITKKEFEQYQKENKIDSYFLPEIYAEELFGSDYYFENGAIIAYRK</sequence>
<evidence type="ECO:0000313" key="3">
    <source>
        <dbReference type="Proteomes" id="UP000093508"/>
    </source>
</evidence>
<dbReference type="STRING" id="1423959.SAMN05444407_106251"/>
<dbReference type="Proteomes" id="UP000184069">
    <property type="component" value="Unassembled WGS sequence"/>
</dbReference>
<evidence type="ECO:0000313" key="4">
    <source>
        <dbReference type="Proteomes" id="UP000184069"/>
    </source>
</evidence>
<dbReference type="RefSeq" id="WP_066691341.1">
    <property type="nucleotide sequence ID" value="NZ_FRBM01000006.1"/>
</dbReference>
<dbReference type="EMBL" id="FRBM01000006">
    <property type="protein sequence ID" value="SHL82306.1"/>
    <property type="molecule type" value="Genomic_DNA"/>
</dbReference>
<reference evidence="1 3" key="1">
    <citation type="submission" date="2016-07" db="EMBL/GenBank/DDBJ databases">
        <authorList>
            <person name="Jeong J.-J."/>
            <person name="Kim D.W."/>
            <person name="Sang M.K."/>
            <person name="Choi I.-G."/>
            <person name="Kim K.D."/>
        </authorList>
    </citation>
    <scope>NUCLEOTIDE SEQUENCE [LARGE SCALE GENOMIC DNA]</scope>
    <source>
        <strain evidence="1 3">C-26</strain>
    </source>
</reference>
<accession>A0A1M7DS67</accession>
<keyword evidence="3" id="KW-1185">Reference proteome</keyword>
<dbReference type="EMBL" id="MAYF01000017">
    <property type="protein sequence ID" value="OCA80248.1"/>
    <property type="molecule type" value="Genomic_DNA"/>
</dbReference>
<dbReference type="OrthoDB" id="7432683at2"/>
<evidence type="ECO:0000313" key="2">
    <source>
        <dbReference type="EMBL" id="SHL82306.1"/>
    </source>
</evidence>
<evidence type="ECO:0000313" key="1">
    <source>
        <dbReference type="EMBL" id="OCA80248.1"/>
    </source>
</evidence>
<dbReference type="Proteomes" id="UP000093508">
    <property type="component" value="Unassembled WGS sequence"/>
</dbReference>
<organism evidence="2 4">
    <name type="scientific">Chryseobacterium contaminans</name>
    <dbReference type="NCBI Taxonomy" id="1423959"/>
    <lineage>
        <taxon>Bacteria</taxon>
        <taxon>Pseudomonadati</taxon>
        <taxon>Bacteroidota</taxon>
        <taxon>Flavobacteriia</taxon>
        <taxon>Flavobacteriales</taxon>
        <taxon>Weeksellaceae</taxon>
        <taxon>Chryseobacterium group</taxon>
        <taxon>Chryseobacterium</taxon>
    </lineage>
</organism>